<accession>A0A060BVP8</accession>
<dbReference type="EMBL" id="KF119747">
    <property type="protein sequence ID" value="AIA87014.1"/>
    <property type="molecule type" value="Genomic_DNA"/>
</dbReference>
<dbReference type="Gene3D" id="3.20.20.370">
    <property type="entry name" value="Glycoside hydrolase/deacetylase"/>
    <property type="match status" value="1"/>
</dbReference>
<dbReference type="InterPro" id="IPR011330">
    <property type="entry name" value="Glyco_hydro/deAcase_b/a-brl"/>
</dbReference>
<evidence type="ECO:0000256" key="2">
    <source>
        <dbReference type="ARBA" id="ARBA00022729"/>
    </source>
</evidence>
<protein>
    <submittedName>
        <fullName evidence="4">CAZy families CE4 protein</fullName>
    </submittedName>
</protein>
<dbReference type="GO" id="GO:0005576">
    <property type="term" value="C:extracellular region"/>
    <property type="evidence" value="ECO:0007669"/>
    <property type="project" value="UniProtKB-SubCell"/>
</dbReference>
<dbReference type="InterPro" id="IPR051398">
    <property type="entry name" value="Polysacch_Deacetylase"/>
</dbReference>
<dbReference type="PANTHER" id="PTHR34216:SF3">
    <property type="entry name" value="POLY-BETA-1,6-N-ACETYL-D-GLUCOSAMINE N-DEACETYLASE"/>
    <property type="match status" value="1"/>
</dbReference>
<evidence type="ECO:0000313" key="4">
    <source>
        <dbReference type="EMBL" id="AIA87014.1"/>
    </source>
</evidence>
<sequence>MQWLKKHGYYTLTAAEAYRVLTKNEKPAKKIVWITLDDGYEDNYTAAYPILKNIKLRPQSI</sequence>
<dbReference type="GO" id="GO:0005975">
    <property type="term" value="P:carbohydrate metabolic process"/>
    <property type="evidence" value="ECO:0007669"/>
    <property type="project" value="InterPro"/>
</dbReference>
<evidence type="ECO:0000256" key="1">
    <source>
        <dbReference type="ARBA" id="ARBA00004613"/>
    </source>
</evidence>
<dbReference type="SUPFAM" id="SSF88713">
    <property type="entry name" value="Glycoside hydrolase/deacetylase"/>
    <property type="match status" value="1"/>
</dbReference>
<comment type="subcellular location">
    <subcellularLocation>
        <location evidence="1">Secreted</location>
    </subcellularLocation>
</comment>
<dbReference type="PANTHER" id="PTHR34216">
    <property type="match status" value="1"/>
</dbReference>
<dbReference type="PROSITE" id="PS51677">
    <property type="entry name" value="NODB"/>
    <property type="match status" value="1"/>
</dbReference>
<reference evidence="4" key="1">
    <citation type="journal article" date="2013" name="Environ. Microbiol.">
        <title>Seasonally variable intestinal metagenomes of the red palm weevil (Rhynchophorus ferrugineus).</title>
        <authorList>
            <person name="Jia S."/>
            <person name="Zhang X."/>
            <person name="Zhang G."/>
            <person name="Yin A."/>
            <person name="Zhang S."/>
            <person name="Li F."/>
            <person name="Wang L."/>
            <person name="Zhao D."/>
            <person name="Yun Q."/>
            <person name="Tala"/>
            <person name="Wang J."/>
            <person name="Sun G."/>
            <person name="Baabdullah M."/>
            <person name="Yu X."/>
            <person name="Hu S."/>
            <person name="Al-Mssallem I.S."/>
            <person name="Yu J."/>
        </authorList>
    </citation>
    <scope>NUCLEOTIDE SEQUENCE</scope>
</reference>
<evidence type="ECO:0000259" key="3">
    <source>
        <dbReference type="PROSITE" id="PS51677"/>
    </source>
</evidence>
<dbReference type="Pfam" id="PF01522">
    <property type="entry name" value="Polysacc_deac_1"/>
    <property type="match status" value="1"/>
</dbReference>
<name>A0A060BVP8_9LACO</name>
<keyword evidence="2" id="KW-0732">Signal</keyword>
<feature type="domain" description="NodB homology" evidence="3">
    <location>
        <begin position="30"/>
        <end position="61"/>
    </location>
</feature>
<organism evidence="4">
    <name type="scientific">uncultured Lactobacillus sp</name>
    <dbReference type="NCBI Taxonomy" id="153152"/>
    <lineage>
        <taxon>Bacteria</taxon>
        <taxon>Bacillati</taxon>
        <taxon>Bacillota</taxon>
        <taxon>Bacilli</taxon>
        <taxon>Lactobacillales</taxon>
        <taxon>Lactobacillaceae</taxon>
        <taxon>Lactobacillus</taxon>
        <taxon>environmental samples</taxon>
    </lineage>
</organism>
<proteinExistence type="predicted"/>
<dbReference type="InterPro" id="IPR002509">
    <property type="entry name" value="NODB_dom"/>
</dbReference>
<dbReference type="AlphaFoldDB" id="A0A060BVP8"/>
<dbReference type="GO" id="GO:0016810">
    <property type="term" value="F:hydrolase activity, acting on carbon-nitrogen (but not peptide) bonds"/>
    <property type="evidence" value="ECO:0007669"/>
    <property type="project" value="InterPro"/>
</dbReference>